<sequence>MNHERRTNKLTACSDSILGKFDRRNFRAAHMRLLLSDGRLSETNWENYYPRTLVDPLFSTKPEMVYEMDALYGRLVDYFSLGPEIVRAFIERHADSYITHSVAKAYGKQGERFPTTYSFRKTEQHHVMSFLILVDVMDVLALSGPTNPEIRYNYCRRFNGGNRVVWGFAGWLALEIQQSVQREAKVAAQEEQLRKWEEEQSRKVQQLSKAGATDRMYDDGVGEAE</sequence>
<dbReference type="EMBL" id="JAGMUX010000016">
    <property type="protein sequence ID" value="KAH7237042.1"/>
    <property type="molecule type" value="Genomic_DNA"/>
</dbReference>
<gene>
    <name evidence="2" type="ORF">BKA55DRAFT_543677</name>
</gene>
<evidence type="ECO:0000256" key="1">
    <source>
        <dbReference type="SAM" id="MobiDB-lite"/>
    </source>
</evidence>
<keyword evidence="3" id="KW-1185">Reference proteome</keyword>
<evidence type="ECO:0000313" key="3">
    <source>
        <dbReference type="Proteomes" id="UP000720189"/>
    </source>
</evidence>
<evidence type="ECO:0000313" key="2">
    <source>
        <dbReference type="EMBL" id="KAH7237042.1"/>
    </source>
</evidence>
<accession>A0A9P9JTB3</accession>
<dbReference type="Proteomes" id="UP000720189">
    <property type="component" value="Unassembled WGS sequence"/>
</dbReference>
<dbReference type="AlphaFoldDB" id="A0A9P9JTB3"/>
<name>A0A9P9JTB3_FUSRE</name>
<proteinExistence type="predicted"/>
<reference evidence="2" key="1">
    <citation type="journal article" date="2021" name="Nat. Commun.">
        <title>Genetic determinants of endophytism in the Arabidopsis root mycobiome.</title>
        <authorList>
            <person name="Mesny F."/>
            <person name="Miyauchi S."/>
            <person name="Thiergart T."/>
            <person name="Pickel B."/>
            <person name="Atanasova L."/>
            <person name="Karlsson M."/>
            <person name="Huettel B."/>
            <person name="Barry K.W."/>
            <person name="Haridas S."/>
            <person name="Chen C."/>
            <person name="Bauer D."/>
            <person name="Andreopoulos W."/>
            <person name="Pangilinan J."/>
            <person name="LaButti K."/>
            <person name="Riley R."/>
            <person name="Lipzen A."/>
            <person name="Clum A."/>
            <person name="Drula E."/>
            <person name="Henrissat B."/>
            <person name="Kohler A."/>
            <person name="Grigoriev I.V."/>
            <person name="Martin F.M."/>
            <person name="Hacquard S."/>
        </authorList>
    </citation>
    <scope>NUCLEOTIDE SEQUENCE</scope>
    <source>
        <strain evidence="2">MPI-CAGE-AT-0023</strain>
    </source>
</reference>
<feature type="region of interest" description="Disordered" evidence="1">
    <location>
        <begin position="204"/>
        <end position="225"/>
    </location>
</feature>
<dbReference type="OrthoDB" id="5064571at2759"/>
<protein>
    <submittedName>
        <fullName evidence="2">Uncharacterized protein</fullName>
    </submittedName>
</protein>
<organism evidence="2 3">
    <name type="scientific">Fusarium redolens</name>
    <dbReference type="NCBI Taxonomy" id="48865"/>
    <lineage>
        <taxon>Eukaryota</taxon>
        <taxon>Fungi</taxon>
        <taxon>Dikarya</taxon>
        <taxon>Ascomycota</taxon>
        <taxon>Pezizomycotina</taxon>
        <taxon>Sordariomycetes</taxon>
        <taxon>Hypocreomycetidae</taxon>
        <taxon>Hypocreales</taxon>
        <taxon>Nectriaceae</taxon>
        <taxon>Fusarium</taxon>
        <taxon>Fusarium redolens species complex</taxon>
    </lineage>
</organism>
<dbReference type="RefSeq" id="XP_046045172.1">
    <property type="nucleotide sequence ID" value="XM_046190621.1"/>
</dbReference>
<dbReference type="GeneID" id="70220575"/>
<comment type="caution">
    <text evidence="2">The sequence shown here is derived from an EMBL/GenBank/DDBJ whole genome shotgun (WGS) entry which is preliminary data.</text>
</comment>